<name>A0A174BUK6_9ACTN</name>
<protein>
    <submittedName>
        <fullName evidence="3">Uncharacterized protein</fullName>
    </submittedName>
</protein>
<feature type="compositionally biased region" description="Low complexity" evidence="1">
    <location>
        <begin position="178"/>
        <end position="191"/>
    </location>
</feature>
<dbReference type="AlphaFoldDB" id="A0A174BUK6"/>
<evidence type="ECO:0000256" key="2">
    <source>
        <dbReference type="SAM" id="Phobius"/>
    </source>
</evidence>
<dbReference type="EMBL" id="CYYP01000007">
    <property type="protein sequence ID" value="CUO03216.1"/>
    <property type="molecule type" value="Genomic_DNA"/>
</dbReference>
<evidence type="ECO:0000313" key="4">
    <source>
        <dbReference type="Proteomes" id="UP000095468"/>
    </source>
</evidence>
<feature type="transmembrane region" description="Helical" evidence="2">
    <location>
        <begin position="97"/>
        <end position="118"/>
    </location>
</feature>
<proteinExistence type="predicted"/>
<feature type="compositionally biased region" description="Basic and acidic residues" evidence="1">
    <location>
        <begin position="165"/>
        <end position="174"/>
    </location>
</feature>
<keyword evidence="2" id="KW-1133">Transmembrane helix</keyword>
<dbReference type="RefSeq" id="WP_156327681.1">
    <property type="nucleotide sequence ID" value="NZ_CYYP01000007.1"/>
</dbReference>
<dbReference type="Proteomes" id="UP000095468">
    <property type="component" value="Unassembled WGS sequence"/>
</dbReference>
<gene>
    <name evidence="3" type="ORF">ERS852381_00966</name>
</gene>
<feature type="region of interest" description="Disordered" evidence="1">
    <location>
        <begin position="164"/>
        <end position="191"/>
    </location>
</feature>
<evidence type="ECO:0000313" key="3">
    <source>
        <dbReference type="EMBL" id="CUO03216.1"/>
    </source>
</evidence>
<keyword evidence="2" id="KW-0812">Transmembrane</keyword>
<feature type="region of interest" description="Disordered" evidence="1">
    <location>
        <begin position="1"/>
        <end position="22"/>
    </location>
</feature>
<sequence>MAETSKPSRRRRSAAPVNRRTTSVTWGKHASGFDGSFKRTKYGYPSASARLAMQAESSLWGRKRVVGSKLKHDGTLGYISRGAARRSGLNPAGWHRYVPIVAVVAVIVIALAALGYAGGGANLDAVFKSPELAHAGTEVIEGAQTQTGVAPQRGIVAAATTIADAQKDEDKQGDDAETTQTSEATTTQIST</sequence>
<reference evidence="3 4" key="1">
    <citation type="submission" date="2015-09" db="EMBL/GenBank/DDBJ databases">
        <authorList>
            <consortium name="Pathogen Informatics"/>
        </authorList>
    </citation>
    <scope>NUCLEOTIDE SEQUENCE [LARGE SCALE GENOMIC DNA]</scope>
    <source>
        <strain evidence="3 4">2789STDY5608823</strain>
    </source>
</reference>
<keyword evidence="2" id="KW-0472">Membrane</keyword>
<evidence type="ECO:0000256" key="1">
    <source>
        <dbReference type="SAM" id="MobiDB-lite"/>
    </source>
</evidence>
<organism evidence="3 4">
    <name type="scientific">Collinsella aerofaciens</name>
    <dbReference type="NCBI Taxonomy" id="74426"/>
    <lineage>
        <taxon>Bacteria</taxon>
        <taxon>Bacillati</taxon>
        <taxon>Actinomycetota</taxon>
        <taxon>Coriobacteriia</taxon>
        <taxon>Coriobacteriales</taxon>
        <taxon>Coriobacteriaceae</taxon>
        <taxon>Collinsella</taxon>
    </lineage>
</organism>
<accession>A0A174BUK6</accession>